<protein>
    <submittedName>
        <fullName evidence="2">Uncharacterized protein</fullName>
    </submittedName>
</protein>
<dbReference type="Proteomes" id="UP000239865">
    <property type="component" value="Unassembled WGS sequence"/>
</dbReference>
<reference evidence="2 3" key="1">
    <citation type="submission" date="2016-08" db="EMBL/GenBank/DDBJ databases">
        <authorList>
            <person name="Seilhamer J.J."/>
        </authorList>
    </citation>
    <scope>NUCLEOTIDE SEQUENCE [LARGE SCALE GENOMIC DNA]</scope>
    <source>
        <strain evidence="2 3">CFBP4644</strain>
    </source>
</reference>
<organism evidence="2 3">
    <name type="scientific">Xanthomonas melonis</name>
    <dbReference type="NCBI Taxonomy" id="56456"/>
    <lineage>
        <taxon>Bacteria</taxon>
        <taxon>Pseudomonadati</taxon>
        <taxon>Pseudomonadota</taxon>
        <taxon>Gammaproteobacteria</taxon>
        <taxon>Lysobacterales</taxon>
        <taxon>Lysobacteraceae</taxon>
        <taxon>Xanthomonas</taxon>
    </lineage>
</organism>
<evidence type="ECO:0000313" key="2">
    <source>
        <dbReference type="EMBL" id="PPU70789.1"/>
    </source>
</evidence>
<proteinExistence type="predicted"/>
<evidence type="ECO:0000256" key="1">
    <source>
        <dbReference type="SAM" id="MobiDB-lite"/>
    </source>
</evidence>
<evidence type="ECO:0000313" key="3">
    <source>
        <dbReference type="Proteomes" id="UP000239865"/>
    </source>
</evidence>
<dbReference type="OrthoDB" id="6009179at2"/>
<dbReference type="EMBL" id="MDEH01000016">
    <property type="protein sequence ID" value="PPU70789.1"/>
    <property type="molecule type" value="Genomic_DNA"/>
</dbReference>
<sequence length="66" mass="7101">MGGGSEGQQRQHGQHRPWAQTRMSERHRRQYSGKAGRVAAGATPGQGGAPARVSGPLAWRSGRSRH</sequence>
<name>A0A2S7DAG5_9XANT</name>
<gene>
    <name evidence="2" type="ORF">XmelCFBP4644_19260</name>
</gene>
<dbReference type="AlphaFoldDB" id="A0A2S7DAG5"/>
<comment type="caution">
    <text evidence="2">The sequence shown here is derived from an EMBL/GenBank/DDBJ whole genome shotgun (WGS) entry which is preliminary data.</text>
</comment>
<feature type="region of interest" description="Disordered" evidence="1">
    <location>
        <begin position="1"/>
        <end position="66"/>
    </location>
</feature>
<accession>A0A2S7DAG5</accession>